<dbReference type="Gene3D" id="1.10.10.10">
    <property type="entry name" value="Winged helix-like DNA-binding domain superfamily/Winged helix DNA-binding domain"/>
    <property type="match status" value="1"/>
</dbReference>
<evidence type="ECO:0000313" key="8">
    <source>
        <dbReference type="Proteomes" id="UP000318995"/>
    </source>
</evidence>
<dbReference type="InterPro" id="IPR014331">
    <property type="entry name" value="RNA_pol_sigma70_ECF_RHOBA"/>
</dbReference>
<evidence type="ECO:0000256" key="1">
    <source>
        <dbReference type="ARBA" id="ARBA00010641"/>
    </source>
</evidence>
<dbReference type="GO" id="GO:0006352">
    <property type="term" value="P:DNA-templated transcription initiation"/>
    <property type="evidence" value="ECO:0007669"/>
    <property type="project" value="InterPro"/>
</dbReference>
<keyword evidence="3" id="KW-0731">Sigma factor</keyword>
<reference evidence="7 8" key="1">
    <citation type="submission" date="2019-02" db="EMBL/GenBank/DDBJ databases">
        <title>Deep-cultivation of Planctomycetes and their phenomic and genomic characterization uncovers novel biology.</title>
        <authorList>
            <person name="Wiegand S."/>
            <person name="Jogler M."/>
            <person name="Boedeker C."/>
            <person name="Pinto D."/>
            <person name="Vollmers J."/>
            <person name="Rivas-Marin E."/>
            <person name="Kohn T."/>
            <person name="Peeters S.H."/>
            <person name="Heuer A."/>
            <person name="Rast P."/>
            <person name="Oberbeckmann S."/>
            <person name="Bunk B."/>
            <person name="Jeske O."/>
            <person name="Meyerdierks A."/>
            <person name="Storesund J.E."/>
            <person name="Kallscheuer N."/>
            <person name="Luecker S."/>
            <person name="Lage O.M."/>
            <person name="Pohl T."/>
            <person name="Merkel B.J."/>
            <person name="Hornburger P."/>
            <person name="Mueller R.-W."/>
            <person name="Bruemmer F."/>
            <person name="Labrenz M."/>
            <person name="Spormann A.M."/>
            <person name="Op Den Camp H."/>
            <person name="Overmann J."/>
            <person name="Amann R."/>
            <person name="Jetten M.S.M."/>
            <person name="Mascher T."/>
            <person name="Medema M.H."/>
            <person name="Devos D.P."/>
            <person name="Kaster A.-K."/>
            <person name="Ovreas L."/>
            <person name="Rohde M."/>
            <person name="Galperin M.Y."/>
            <person name="Jogler C."/>
        </authorList>
    </citation>
    <scope>NUCLEOTIDE SEQUENCE [LARGE SCALE GENOMIC DNA]</scope>
    <source>
        <strain evidence="7 8">Pla111</strain>
    </source>
</reference>
<sequence>MPKGEPPEGRHRPEEHLDPETFVSLVVTHETRVRAFIASLMLPASDVDDVFQTACMAAFRKMHDFRCTDQPPDEAFVRWFCTIAKFEVLLYYRKRRSAKVTFSTEVVEEIAELQINSLDRLNYRLEALRACIDALGDKEKMLIRMRYGNGIPVADIAERIGLSANGMYKALERVRARLLSCVKAKLRAEGLG</sequence>
<dbReference type="InterPro" id="IPR013325">
    <property type="entry name" value="RNA_pol_sigma_r2"/>
</dbReference>
<evidence type="ECO:0000259" key="5">
    <source>
        <dbReference type="Pfam" id="PF04542"/>
    </source>
</evidence>
<dbReference type="InterPro" id="IPR007627">
    <property type="entry name" value="RNA_pol_sigma70_r2"/>
</dbReference>
<dbReference type="NCBIfam" id="TIGR02989">
    <property type="entry name" value="Sig-70_gvs1"/>
    <property type="match status" value="1"/>
</dbReference>
<dbReference type="PANTHER" id="PTHR43133:SF51">
    <property type="entry name" value="RNA POLYMERASE SIGMA FACTOR"/>
    <property type="match status" value="1"/>
</dbReference>
<dbReference type="InterPro" id="IPR039425">
    <property type="entry name" value="RNA_pol_sigma-70-like"/>
</dbReference>
<gene>
    <name evidence="7" type="primary">cnrH_3</name>
    <name evidence="7" type="ORF">Pla111_26250</name>
</gene>
<protein>
    <submittedName>
        <fullName evidence="7">RNA polymerase sigma factor CnrH</fullName>
    </submittedName>
</protein>
<dbReference type="GO" id="GO:0016987">
    <property type="term" value="F:sigma factor activity"/>
    <property type="evidence" value="ECO:0007669"/>
    <property type="project" value="UniProtKB-KW"/>
</dbReference>
<comment type="similarity">
    <text evidence="1">Belongs to the sigma-70 factor family. ECF subfamily.</text>
</comment>
<name>A0A5C5VXH3_9BACT</name>
<dbReference type="InterPro" id="IPR014284">
    <property type="entry name" value="RNA_pol_sigma-70_dom"/>
</dbReference>
<dbReference type="PANTHER" id="PTHR43133">
    <property type="entry name" value="RNA POLYMERASE ECF-TYPE SIGMA FACTO"/>
    <property type="match status" value="1"/>
</dbReference>
<evidence type="ECO:0000256" key="3">
    <source>
        <dbReference type="ARBA" id="ARBA00023082"/>
    </source>
</evidence>
<dbReference type="NCBIfam" id="TIGR02937">
    <property type="entry name" value="sigma70-ECF"/>
    <property type="match status" value="1"/>
</dbReference>
<evidence type="ECO:0000313" key="7">
    <source>
        <dbReference type="EMBL" id="TWT42653.1"/>
    </source>
</evidence>
<dbReference type="Proteomes" id="UP000318995">
    <property type="component" value="Unassembled WGS sequence"/>
</dbReference>
<feature type="domain" description="RNA polymerase sigma-70 region 2" evidence="5">
    <location>
        <begin position="25"/>
        <end position="96"/>
    </location>
</feature>
<keyword evidence="2" id="KW-0805">Transcription regulation</keyword>
<dbReference type="Pfam" id="PF08281">
    <property type="entry name" value="Sigma70_r4_2"/>
    <property type="match status" value="1"/>
</dbReference>
<dbReference type="Pfam" id="PF04542">
    <property type="entry name" value="Sigma70_r2"/>
    <property type="match status" value="1"/>
</dbReference>
<feature type="domain" description="RNA polymerase sigma factor 70 region 4 type 2" evidence="6">
    <location>
        <begin position="126"/>
        <end position="178"/>
    </location>
</feature>
<dbReference type="InterPro" id="IPR013249">
    <property type="entry name" value="RNA_pol_sigma70_r4_t2"/>
</dbReference>
<dbReference type="EMBL" id="SJPH01000006">
    <property type="protein sequence ID" value="TWT42653.1"/>
    <property type="molecule type" value="Genomic_DNA"/>
</dbReference>
<comment type="caution">
    <text evidence="7">The sequence shown here is derived from an EMBL/GenBank/DDBJ whole genome shotgun (WGS) entry which is preliminary data.</text>
</comment>
<organism evidence="7 8">
    <name type="scientific">Botrimarina hoheduenensis</name>
    <dbReference type="NCBI Taxonomy" id="2528000"/>
    <lineage>
        <taxon>Bacteria</taxon>
        <taxon>Pseudomonadati</taxon>
        <taxon>Planctomycetota</taxon>
        <taxon>Planctomycetia</taxon>
        <taxon>Pirellulales</taxon>
        <taxon>Lacipirellulaceae</taxon>
        <taxon>Botrimarina</taxon>
    </lineage>
</organism>
<accession>A0A5C5VXH3</accession>
<evidence type="ECO:0000256" key="2">
    <source>
        <dbReference type="ARBA" id="ARBA00023015"/>
    </source>
</evidence>
<keyword evidence="8" id="KW-1185">Reference proteome</keyword>
<dbReference type="SUPFAM" id="SSF88946">
    <property type="entry name" value="Sigma2 domain of RNA polymerase sigma factors"/>
    <property type="match status" value="1"/>
</dbReference>
<dbReference type="GO" id="GO:0003677">
    <property type="term" value="F:DNA binding"/>
    <property type="evidence" value="ECO:0007669"/>
    <property type="project" value="InterPro"/>
</dbReference>
<dbReference type="InterPro" id="IPR013324">
    <property type="entry name" value="RNA_pol_sigma_r3/r4-like"/>
</dbReference>
<dbReference type="RefSeq" id="WP_197525015.1">
    <property type="nucleotide sequence ID" value="NZ_SJPH01000006.1"/>
</dbReference>
<dbReference type="AlphaFoldDB" id="A0A5C5VXH3"/>
<dbReference type="InterPro" id="IPR036388">
    <property type="entry name" value="WH-like_DNA-bd_sf"/>
</dbReference>
<evidence type="ECO:0000256" key="4">
    <source>
        <dbReference type="ARBA" id="ARBA00023163"/>
    </source>
</evidence>
<dbReference type="Gene3D" id="1.10.1740.10">
    <property type="match status" value="1"/>
</dbReference>
<keyword evidence="4" id="KW-0804">Transcription</keyword>
<evidence type="ECO:0000259" key="6">
    <source>
        <dbReference type="Pfam" id="PF08281"/>
    </source>
</evidence>
<dbReference type="SUPFAM" id="SSF88659">
    <property type="entry name" value="Sigma3 and sigma4 domains of RNA polymerase sigma factors"/>
    <property type="match status" value="1"/>
</dbReference>
<proteinExistence type="inferred from homology"/>